<name>A0ABU2J6N2_9ACTN</name>
<accession>A0ABU2J6N2</accession>
<keyword evidence="2" id="KW-1185">Reference proteome</keyword>
<dbReference type="Proteomes" id="UP001183176">
    <property type="component" value="Unassembled WGS sequence"/>
</dbReference>
<dbReference type="InterPro" id="IPR008912">
    <property type="entry name" value="Uncharacterised_CoxE"/>
</dbReference>
<dbReference type="PANTHER" id="PTHR39338:SF6">
    <property type="entry name" value="BLL5662 PROTEIN"/>
    <property type="match status" value="1"/>
</dbReference>
<comment type="caution">
    <text evidence="1">The sequence shown here is derived from an EMBL/GenBank/DDBJ whole genome shotgun (WGS) entry which is preliminary data.</text>
</comment>
<evidence type="ECO:0000313" key="2">
    <source>
        <dbReference type="Proteomes" id="UP001183176"/>
    </source>
</evidence>
<dbReference type="CDD" id="cd00198">
    <property type="entry name" value="vWFA"/>
    <property type="match status" value="1"/>
</dbReference>
<dbReference type="Gene3D" id="3.40.50.410">
    <property type="entry name" value="von Willebrand factor, type A domain"/>
    <property type="match status" value="1"/>
</dbReference>
<gene>
    <name evidence="1" type="ORF">RM423_04540</name>
</gene>
<dbReference type="RefSeq" id="WP_311421813.1">
    <property type="nucleotide sequence ID" value="NZ_JAVREH010000004.1"/>
</dbReference>
<proteinExistence type="predicted"/>
<dbReference type="InterPro" id="IPR036465">
    <property type="entry name" value="vWFA_dom_sf"/>
</dbReference>
<dbReference type="SUPFAM" id="SSF53300">
    <property type="entry name" value="vWA-like"/>
    <property type="match status" value="1"/>
</dbReference>
<protein>
    <submittedName>
        <fullName evidence="1">VWA domain-containing protein</fullName>
    </submittedName>
</protein>
<dbReference type="PIRSF" id="PIRSF010256">
    <property type="entry name" value="CoxE_vWa"/>
    <property type="match status" value="1"/>
</dbReference>
<dbReference type="PANTHER" id="PTHR39338">
    <property type="entry name" value="BLL5662 PROTEIN-RELATED"/>
    <property type="match status" value="1"/>
</dbReference>
<dbReference type="InterPro" id="IPR011195">
    <property type="entry name" value="UCP010256"/>
</dbReference>
<evidence type="ECO:0000313" key="1">
    <source>
        <dbReference type="EMBL" id="MDT0260656.1"/>
    </source>
</evidence>
<dbReference type="Pfam" id="PF05762">
    <property type="entry name" value="VWA_CoxE"/>
    <property type="match status" value="1"/>
</dbReference>
<reference evidence="2" key="1">
    <citation type="submission" date="2023-07" db="EMBL/GenBank/DDBJ databases">
        <title>30 novel species of actinomycetes from the DSMZ collection.</title>
        <authorList>
            <person name="Nouioui I."/>
        </authorList>
    </citation>
    <scope>NUCLEOTIDE SEQUENCE [LARGE SCALE GENOMIC DNA]</scope>
    <source>
        <strain evidence="2">DSM 44399</strain>
    </source>
</reference>
<dbReference type="EMBL" id="JAVREH010000004">
    <property type="protein sequence ID" value="MDT0260656.1"/>
    <property type="molecule type" value="Genomic_DNA"/>
</dbReference>
<sequence length="378" mass="41106">MPATGRAAAPDRDFIDTVTGFARTLRHAGVPASPQRVQAMLGAVAHLDVLDPAQVYWAGRLTLCADPDDLPRYDSAFALYFGGTDERGGRTTQTPPSVLQAAPFEVDTAAQGADSDEESPTFAVQASRHEVLRHKDVATLTEPEREQLRRLFALLAPRLAGRRSPRYTRAHRGRVDLDRTVRQMLRQGGEASELLRRRRRTKPRRLVLLLDVSGSMAPYADSLLRFAHAAVRSAPLNTEVFTVGTWLTRITRELRARDPDRALAAAGRAVPDWSGGTRLGDALKAFLDRWGQRGVARGAVAVLCSDGWERGDPAELGSQLARLARLAHAVIWVNPHKGKDGFAPSTGGMVAALPHIDVLVAGHSFAALEELVEVIAHA</sequence>
<organism evidence="1 2">
    <name type="scientific">Jatrophihabitans lederbergiae</name>
    <dbReference type="NCBI Taxonomy" id="3075547"/>
    <lineage>
        <taxon>Bacteria</taxon>
        <taxon>Bacillati</taxon>
        <taxon>Actinomycetota</taxon>
        <taxon>Actinomycetes</taxon>
        <taxon>Jatrophihabitantales</taxon>
        <taxon>Jatrophihabitantaceae</taxon>
        <taxon>Jatrophihabitans</taxon>
    </lineage>
</organism>